<protein>
    <submittedName>
        <fullName evidence="5">Oxidoreductase</fullName>
    </submittedName>
</protein>
<dbReference type="InterPro" id="IPR057326">
    <property type="entry name" value="KR_dom"/>
</dbReference>
<keyword evidence="6" id="KW-1185">Reference proteome</keyword>
<evidence type="ECO:0000256" key="1">
    <source>
        <dbReference type="ARBA" id="ARBA00006484"/>
    </source>
</evidence>
<dbReference type="InterPro" id="IPR036291">
    <property type="entry name" value="NAD(P)-bd_dom_sf"/>
</dbReference>
<dbReference type="CDD" id="cd05233">
    <property type="entry name" value="SDR_c"/>
    <property type="match status" value="1"/>
</dbReference>
<evidence type="ECO:0000313" key="5">
    <source>
        <dbReference type="EMBL" id="KUI07873.1"/>
    </source>
</evidence>
<dbReference type="PROSITE" id="PS00061">
    <property type="entry name" value="ADH_SHORT"/>
    <property type="match status" value="1"/>
</dbReference>
<dbReference type="PANTHER" id="PTHR44196:SF1">
    <property type="entry name" value="DEHYDROGENASE_REDUCTASE SDR FAMILY MEMBER 7B"/>
    <property type="match status" value="1"/>
</dbReference>
<dbReference type="SUPFAM" id="SSF51735">
    <property type="entry name" value="NAD(P)-binding Rossmann-fold domains"/>
    <property type="match status" value="1"/>
</dbReference>
<proteinExistence type="inferred from homology"/>
<dbReference type="FunFam" id="3.40.50.720:FF:000084">
    <property type="entry name" value="Short-chain dehydrogenase reductase"/>
    <property type="match status" value="1"/>
</dbReference>
<dbReference type="Pfam" id="PF00106">
    <property type="entry name" value="adh_short"/>
    <property type="match status" value="1"/>
</dbReference>
<name>A0A124ENH1_9MYCO</name>
<dbReference type="SMART" id="SM00822">
    <property type="entry name" value="PKS_KR"/>
    <property type="match status" value="1"/>
</dbReference>
<evidence type="ECO:0000256" key="3">
    <source>
        <dbReference type="RuleBase" id="RU000363"/>
    </source>
</evidence>
<dbReference type="PRINTS" id="PR00081">
    <property type="entry name" value="GDHRDH"/>
</dbReference>
<dbReference type="InterPro" id="IPR020904">
    <property type="entry name" value="Sc_DH/Rdtase_CS"/>
</dbReference>
<dbReference type="Gene3D" id="3.40.50.720">
    <property type="entry name" value="NAD(P)-binding Rossmann-like Domain"/>
    <property type="match status" value="1"/>
</dbReference>
<dbReference type="GO" id="GO:0016491">
    <property type="term" value="F:oxidoreductase activity"/>
    <property type="evidence" value="ECO:0007669"/>
    <property type="project" value="UniProtKB-KW"/>
</dbReference>
<reference evidence="5 6" key="1">
    <citation type="submission" date="2016-01" db="EMBL/GenBank/DDBJ databases">
        <authorList>
            <consortium name="TB Trials Study Group"/>
            <person name="Sutton G."/>
            <person name="Brinkac L."/>
            <person name="Sanka R."/>
            <person name="Adams M."/>
            <person name="Lau E.L."/>
            <person name="Macaden R."/>
            <person name="Grewal H.M.S."/>
        </authorList>
    </citation>
    <scope>NUCLEOTIDE SEQUENCE [LARGE SCALE GENOMIC DNA]</scope>
    <source>
        <strain evidence="5 6">IS-1744</strain>
    </source>
</reference>
<organism evidence="5 6">
    <name type="scientific">Mycobacterium lehmannii</name>
    <dbReference type="NCBI Taxonomy" id="2048550"/>
    <lineage>
        <taxon>Bacteria</taxon>
        <taxon>Bacillati</taxon>
        <taxon>Actinomycetota</taxon>
        <taxon>Actinomycetes</taxon>
        <taxon>Mycobacteriales</taxon>
        <taxon>Mycobacteriaceae</taxon>
        <taxon>Mycobacterium</taxon>
    </lineage>
</organism>
<comment type="caution">
    <text evidence="5">The sequence shown here is derived from an EMBL/GenBank/DDBJ whole genome shotgun (WGS) entry which is preliminary data.</text>
</comment>
<dbReference type="PANTHER" id="PTHR44196">
    <property type="entry name" value="DEHYDROGENASE/REDUCTASE SDR FAMILY MEMBER 7B"/>
    <property type="match status" value="1"/>
</dbReference>
<accession>A0A124ENH1</accession>
<evidence type="ECO:0000256" key="2">
    <source>
        <dbReference type="ARBA" id="ARBA00023002"/>
    </source>
</evidence>
<dbReference type="Proteomes" id="UP000053707">
    <property type="component" value="Unassembled WGS sequence"/>
</dbReference>
<evidence type="ECO:0000259" key="4">
    <source>
        <dbReference type="SMART" id="SM00822"/>
    </source>
</evidence>
<sequence>MPRSTSRLRTADLTDRVAVITGAGSGIGRELARLCAERGARLALCDIDDAGLAHTADAARSRGTQVLTRRVDVSDAAEMSAFADATFDRFDGVDMVVNNAGVGLVGGFLDTSAKDWQWLVGVNLMGVVHGCDAFLPTMIESSRGGHVVNLSSAAGLLANPQLSAYSATKFAVLGLSEALRMELRPHRIGVTAVCPGIIDTAITQNSPIRGDGDLDERRARLASTYRKRGYSPERVAHKTLRAVGRDRAVAPIAAEAHVMYALSRCAPPLARWVAARTAEMTK</sequence>
<dbReference type="EMBL" id="LQIR01000067">
    <property type="protein sequence ID" value="KUI07873.1"/>
    <property type="molecule type" value="Genomic_DNA"/>
</dbReference>
<keyword evidence="2" id="KW-0560">Oxidoreductase</keyword>
<comment type="similarity">
    <text evidence="1 3">Belongs to the short-chain dehydrogenases/reductases (SDR) family.</text>
</comment>
<feature type="domain" description="Ketoreductase" evidence="4">
    <location>
        <begin position="16"/>
        <end position="201"/>
    </location>
</feature>
<evidence type="ECO:0000313" key="6">
    <source>
        <dbReference type="Proteomes" id="UP000053707"/>
    </source>
</evidence>
<gene>
    <name evidence="5" type="ORF">AU192_10245</name>
</gene>
<dbReference type="GO" id="GO:0016020">
    <property type="term" value="C:membrane"/>
    <property type="evidence" value="ECO:0007669"/>
    <property type="project" value="TreeGrafter"/>
</dbReference>
<dbReference type="AlphaFoldDB" id="A0A124ENH1"/>
<dbReference type="PRINTS" id="PR00080">
    <property type="entry name" value="SDRFAMILY"/>
</dbReference>
<dbReference type="InterPro" id="IPR002347">
    <property type="entry name" value="SDR_fam"/>
</dbReference>
<dbReference type="RefSeq" id="WP_064399879.1">
    <property type="nucleotide sequence ID" value="NZ_LQIR01000067.1"/>
</dbReference>